<evidence type="ECO:0000313" key="2">
    <source>
        <dbReference type="Proteomes" id="UP000052978"/>
    </source>
</evidence>
<dbReference type="EMBL" id="KE162692">
    <property type="protein sequence ID" value="EPQ09300.1"/>
    <property type="molecule type" value="Genomic_DNA"/>
</dbReference>
<dbReference type="AlphaFoldDB" id="S7N072"/>
<accession>S7N072</accession>
<keyword evidence="2" id="KW-1185">Reference proteome</keyword>
<evidence type="ECO:0000313" key="1">
    <source>
        <dbReference type="EMBL" id="EPQ09300.1"/>
    </source>
</evidence>
<name>S7N072_MYOBR</name>
<proteinExistence type="predicted"/>
<reference evidence="1 2" key="1">
    <citation type="journal article" date="2013" name="Nat. Commun.">
        <title>Genome analysis reveals insights into physiology and longevity of the Brandt's bat Myotis brandtii.</title>
        <authorList>
            <person name="Seim I."/>
            <person name="Fang X."/>
            <person name="Xiong Z."/>
            <person name="Lobanov A.V."/>
            <person name="Huang Z."/>
            <person name="Ma S."/>
            <person name="Feng Y."/>
            <person name="Turanov A.A."/>
            <person name="Zhu Y."/>
            <person name="Lenz T.L."/>
            <person name="Gerashchenko M.V."/>
            <person name="Fan D."/>
            <person name="Hee Yim S."/>
            <person name="Yao X."/>
            <person name="Jordan D."/>
            <person name="Xiong Y."/>
            <person name="Ma Y."/>
            <person name="Lyapunov A.N."/>
            <person name="Chen G."/>
            <person name="Kulakova O.I."/>
            <person name="Sun Y."/>
            <person name="Lee S.G."/>
            <person name="Bronson R.T."/>
            <person name="Moskalev A.A."/>
            <person name="Sunyaev S.R."/>
            <person name="Zhang G."/>
            <person name="Krogh A."/>
            <person name="Wang J."/>
            <person name="Gladyshev V.N."/>
        </authorList>
    </citation>
    <scope>NUCLEOTIDE SEQUENCE [LARGE SCALE GENOMIC DNA]</scope>
</reference>
<organism evidence="1 2">
    <name type="scientific">Myotis brandtii</name>
    <name type="common">Brandt's bat</name>
    <dbReference type="NCBI Taxonomy" id="109478"/>
    <lineage>
        <taxon>Eukaryota</taxon>
        <taxon>Metazoa</taxon>
        <taxon>Chordata</taxon>
        <taxon>Craniata</taxon>
        <taxon>Vertebrata</taxon>
        <taxon>Euteleostomi</taxon>
        <taxon>Mammalia</taxon>
        <taxon>Eutheria</taxon>
        <taxon>Laurasiatheria</taxon>
        <taxon>Chiroptera</taxon>
        <taxon>Yangochiroptera</taxon>
        <taxon>Vespertilionidae</taxon>
        <taxon>Myotis</taxon>
    </lineage>
</organism>
<gene>
    <name evidence="1" type="ORF">D623_10013319</name>
</gene>
<protein>
    <submittedName>
        <fullName evidence="1">Uncharacterized protein</fullName>
    </submittedName>
</protein>
<sequence length="49" mass="5781">MFNEPKTQRISTIQVHRTIYRNTGSTCGRHDQRQFTPSLRCFRQAQGNI</sequence>
<dbReference type="Proteomes" id="UP000052978">
    <property type="component" value="Unassembled WGS sequence"/>
</dbReference>